<evidence type="ECO:0000313" key="5">
    <source>
        <dbReference type="Proteomes" id="UP000216478"/>
    </source>
</evidence>
<keyword evidence="5" id="KW-1185">Reference proteome</keyword>
<name>A0A256FS85_9HYPH</name>
<dbReference type="Gene3D" id="3.20.20.10">
    <property type="entry name" value="Alanine racemase"/>
    <property type="match status" value="1"/>
</dbReference>
<dbReference type="PANTHER" id="PTHR10146">
    <property type="entry name" value="PROLINE SYNTHETASE CO-TRANSCRIBED BACTERIAL HOMOLOG PROTEIN"/>
    <property type="match status" value="1"/>
</dbReference>
<comment type="similarity">
    <text evidence="2">Belongs to the pyridoxal phosphate-binding protein YggS/PROSC family.</text>
</comment>
<dbReference type="InterPro" id="IPR029066">
    <property type="entry name" value="PLP-binding_barrel"/>
</dbReference>
<evidence type="ECO:0000256" key="1">
    <source>
        <dbReference type="ARBA" id="ARBA00022898"/>
    </source>
</evidence>
<evidence type="ECO:0000313" key="4">
    <source>
        <dbReference type="EMBL" id="OYR17694.1"/>
    </source>
</evidence>
<dbReference type="Proteomes" id="UP000216478">
    <property type="component" value="Unassembled WGS sequence"/>
</dbReference>
<dbReference type="PANTHER" id="PTHR10146:SF14">
    <property type="entry name" value="PYRIDOXAL PHOSPHATE HOMEOSTASIS PROTEIN"/>
    <property type="match status" value="1"/>
</dbReference>
<dbReference type="EMBL" id="NNRL01000143">
    <property type="protein sequence ID" value="OYR17694.1"/>
    <property type="molecule type" value="Genomic_DNA"/>
</dbReference>
<evidence type="ECO:0000256" key="2">
    <source>
        <dbReference type="RuleBase" id="RU004514"/>
    </source>
</evidence>
<sequence>MLRAKYPDTRLHLIGPLQSNKAKAAVGLFDAIHSIDRISLAVALAKSVQASGTCPQLFVQINTGGEPQKAGIASGAADQFIAECQRLDLRVLGLMCIPPSGQEPIPHFQMLADIAARNGLYGLSMGMSGDFKAAISLGATHVRIGSAVFGERSTKEPKE</sequence>
<keyword evidence="1" id="KW-0663">Pyridoxal phosphate</keyword>
<gene>
    <name evidence="4" type="ORF">CEV33_4924</name>
</gene>
<dbReference type="SUPFAM" id="SSF51419">
    <property type="entry name" value="PLP-binding barrel"/>
    <property type="match status" value="1"/>
</dbReference>
<protein>
    <submittedName>
        <fullName evidence="4">Alanine racemase, N-terminal domain protein</fullName>
    </submittedName>
</protein>
<feature type="domain" description="Alanine racemase N-terminal" evidence="3">
    <location>
        <begin position="2"/>
        <end position="152"/>
    </location>
</feature>
<organism evidence="4 5">
    <name type="scientific">Brucella grignonensis</name>
    <dbReference type="NCBI Taxonomy" id="94627"/>
    <lineage>
        <taxon>Bacteria</taxon>
        <taxon>Pseudomonadati</taxon>
        <taxon>Pseudomonadota</taxon>
        <taxon>Alphaproteobacteria</taxon>
        <taxon>Hyphomicrobiales</taxon>
        <taxon>Brucellaceae</taxon>
        <taxon>Brucella/Ochrobactrum group</taxon>
        <taxon>Brucella</taxon>
    </lineage>
</organism>
<evidence type="ECO:0000259" key="3">
    <source>
        <dbReference type="Pfam" id="PF01168"/>
    </source>
</evidence>
<reference evidence="4 5" key="1">
    <citation type="submission" date="2017-07" db="EMBL/GenBank/DDBJ databases">
        <title>Phylogenetic study on the rhizospheric bacterium Ochrobactrum sp. A44.</title>
        <authorList>
            <person name="Krzyzanowska D.M."/>
            <person name="Ossowicki A."/>
            <person name="Rajewska M."/>
            <person name="Maciag T."/>
            <person name="Kaczynski Z."/>
            <person name="Czerwicka M."/>
            <person name="Jafra S."/>
        </authorList>
    </citation>
    <scope>NUCLEOTIDE SEQUENCE [LARGE SCALE GENOMIC DNA]</scope>
    <source>
        <strain evidence="4 5">OgA9a</strain>
    </source>
</reference>
<dbReference type="AlphaFoldDB" id="A0A256FS85"/>
<accession>A0A256FS85</accession>
<dbReference type="InterPro" id="IPR001608">
    <property type="entry name" value="Ala_racemase_N"/>
</dbReference>
<dbReference type="Pfam" id="PF01168">
    <property type="entry name" value="Ala_racemase_N"/>
    <property type="match status" value="1"/>
</dbReference>
<proteinExistence type="inferred from homology"/>
<comment type="caution">
    <text evidence="4">The sequence shown here is derived from an EMBL/GenBank/DDBJ whole genome shotgun (WGS) entry which is preliminary data.</text>
</comment>
<dbReference type="GO" id="GO:0030170">
    <property type="term" value="F:pyridoxal phosphate binding"/>
    <property type="evidence" value="ECO:0007669"/>
    <property type="project" value="InterPro"/>
</dbReference>
<dbReference type="InterPro" id="IPR011078">
    <property type="entry name" value="PyrdxlP_homeostasis"/>
</dbReference>